<comment type="caution">
    <text evidence="2">The sequence shown here is derived from an EMBL/GenBank/DDBJ whole genome shotgun (WGS) entry which is preliminary data.</text>
</comment>
<accession>A0ABT3SP51</accession>
<keyword evidence="3" id="KW-1185">Reference proteome</keyword>
<name>A0ABT3SP51_9MYCO</name>
<dbReference type="Proteomes" id="UP001300745">
    <property type="component" value="Unassembled WGS sequence"/>
</dbReference>
<organism evidence="2 3">
    <name type="scientific">Mycobacterium pinniadriaticum</name>
    <dbReference type="NCBI Taxonomy" id="2994102"/>
    <lineage>
        <taxon>Bacteria</taxon>
        <taxon>Bacillati</taxon>
        <taxon>Actinomycetota</taxon>
        <taxon>Actinomycetes</taxon>
        <taxon>Mycobacteriales</taxon>
        <taxon>Mycobacteriaceae</taxon>
        <taxon>Mycobacterium</taxon>
    </lineage>
</organism>
<protein>
    <submittedName>
        <fullName evidence="2">TIGR02677 family protein</fullName>
    </submittedName>
</protein>
<evidence type="ECO:0000256" key="1">
    <source>
        <dbReference type="SAM" id="MobiDB-lite"/>
    </source>
</evidence>
<dbReference type="Pfam" id="PF09660">
    <property type="entry name" value="DUF2397"/>
    <property type="match status" value="1"/>
</dbReference>
<feature type="region of interest" description="Disordered" evidence="1">
    <location>
        <begin position="362"/>
        <end position="381"/>
    </location>
</feature>
<sequence>MFRYLSADERVDYVAIMTRFTSSLLADMSATTVTEQLRTVGYALDTDLVEARCKQLVRWGNLVPSLRDARVNTVADYLRARSRFQVTSLGGRVHRSALEIMAASDGAREVARELLGQIAELLGQIPPLVRQSPTAKHADQLAGIVTTIFNNQRLFTASVTDFYAYLSGVLSRFDLAAGEYAEFKSLLLDYIDLITADVNRHSPIIATSLETVIAKLDQMLEILGGVQSLNLGPGVQVERSSGRTRTEWEELHRWYTDAGTDSGPAQLRAAAGAALGQLLANAKRMLDASTTGYSRRADFLRLATWFDTASDELAHRLFDGTFGAYPSRHLLMGPDEPDPRAHPTSSWLETDPIDVPISLRERGDRSLRGRSSRVPDQTSDRRMIESAAQEEADRNAAAALELRMTNSLDGATLSPAARDLLLDELARLLALQYESGAAWEVNNQDLGIVLRAEPGDCTSVTSSDGSLTVFDYRLTVTSHESADSSDRFAL</sequence>
<evidence type="ECO:0000313" key="2">
    <source>
        <dbReference type="EMBL" id="MCX2941228.1"/>
    </source>
</evidence>
<dbReference type="NCBIfam" id="TIGR02677">
    <property type="entry name" value="TIGR02677 family protein"/>
    <property type="match status" value="1"/>
</dbReference>
<dbReference type="InterPro" id="IPR013493">
    <property type="entry name" value="CHP02677"/>
</dbReference>
<reference evidence="2 3" key="1">
    <citation type="submission" date="2022-11" db="EMBL/GenBank/DDBJ databases">
        <title>Mycobacterium sp. nov.</title>
        <authorList>
            <person name="Papic B."/>
            <person name="Spicic S."/>
            <person name="Duvnjak S."/>
        </authorList>
    </citation>
    <scope>NUCLEOTIDE SEQUENCE [LARGE SCALE GENOMIC DNA]</scope>
    <source>
        <strain evidence="2 3">CVI_P4</strain>
    </source>
</reference>
<evidence type="ECO:0000313" key="3">
    <source>
        <dbReference type="Proteomes" id="UP001300745"/>
    </source>
</evidence>
<proteinExistence type="predicted"/>
<gene>
    <name evidence="2" type="ORF">ORI27_31550</name>
</gene>
<dbReference type="RefSeq" id="WP_266001151.1">
    <property type="nucleotide sequence ID" value="NZ_JAPJDN010000064.1"/>
</dbReference>
<dbReference type="EMBL" id="JAPJDO010000064">
    <property type="protein sequence ID" value="MCX2941228.1"/>
    <property type="molecule type" value="Genomic_DNA"/>
</dbReference>